<organism evidence="9 10">
    <name type="scientific">Oculimacula yallundae</name>
    <dbReference type="NCBI Taxonomy" id="86028"/>
    <lineage>
        <taxon>Eukaryota</taxon>
        <taxon>Fungi</taxon>
        <taxon>Dikarya</taxon>
        <taxon>Ascomycota</taxon>
        <taxon>Pezizomycotina</taxon>
        <taxon>Leotiomycetes</taxon>
        <taxon>Helotiales</taxon>
        <taxon>Ploettnerulaceae</taxon>
        <taxon>Oculimacula</taxon>
    </lineage>
</organism>
<feature type="transmembrane region" description="Helical" evidence="7">
    <location>
        <begin position="112"/>
        <end position="135"/>
    </location>
</feature>
<evidence type="ECO:0000256" key="2">
    <source>
        <dbReference type="ARBA" id="ARBA00022692"/>
    </source>
</evidence>
<keyword evidence="4 7" id="KW-0472">Membrane</keyword>
<evidence type="ECO:0000256" key="3">
    <source>
        <dbReference type="ARBA" id="ARBA00022989"/>
    </source>
</evidence>
<reference evidence="9 10" key="1">
    <citation type="journal article" date="2024" name="Commun. Biol.">
        <title>Comparative genomic analysis of thermophilic fungi reveals convergent evolutionary adaptations and gene losses.</title>
        <authorList>
            <person name="Steindorff A.S."/>
            <person name="Aguilar-Pontes M.V."/>
            <person name="Robinson A.J."/>
            <person name="Andreopoulos B."/>
            <person name="LaButti K."/>
            <person name="Kuo A."/>
            <person name="Mondo S."/>
            <person name="Riley R."/>
            <person name="Otillar R."/>
            <person name="Haridas S."/>
            <person name="Lipzen A."/>
            <person name="Grimwood J."/>
            <person name="Schmutz J."/>
            <person name="Clum A."/>
            <person name="Reid I.D."/>
            <person name="Moisan M.C."/>
            <person name="Butler G."/>
            <person name="Nguyen T.T.M."/>
            <person name="Dewar K."/>
            <person name="Conant G."/>
            <person name="Drula E."/>
            <person name="Henrissat B."/>
            <person name="Hansel C."/>
            <person name="Singer S."/>
            <person name="Hutchinson M.I."/>
            <person name="de Vries R.P."/>
            <person name="Natvig D.O."/>
            <person name="Powell A.J."/>
            <person name="Tsang A."/>
            <person name="Grigoriev I.V."/>
        </authorList>
    </citation>
    <scope>NUCLEOTIDE SEQUENCE [LARGE SCALE GENOMIC DNA]</scope>
    <source>
        <strain evidence="9 10">CBS 494.80</strain>
    </source>
</reference>
<dbReference type="InterPro" id="IPR052337">
    <property type="entry name" value="SAT4-like"/>
</dbReference>
<evidence type="ECO:0000256" key="1">
    <source>
        <dbReference type="ARBA" id="ARBA00004141"/>
    </source>
</evidence>
<sequence>MVGSTSPNVGATASPPPPGVIPNLENPDDILHTVAIVTSGLALALTTLVTAGRFYVRLYITQAVFIEDWFCIASWFCTTAFCITMLLSALVGGGGYHAWDTTPEGMVRFQKIQYSLSIIYGPCVWCIKVALLLILVRVFTPFKRIIWAVWAFIFAMLVYNIIATMLKMFICTPFSAVWDTTVPGKCLDSYTLFSVDTSLSILTDLIILILPIPLVWSLQVSTRKKVRTIALLGAGGVATSCGIVRLILIVRLNDSFYSLGDQTVTILRINLLVYVYISLYRLQTGEHAQISLLPSLSLFEPPSHHQPKNKTKNLPPLRTAELAIGIICACLPAFNIFFAAEKLRRSQRSRTHSHSRSLTNSKSKSKSKPHMHTRTHPAYPSKASLKLSNLPTMTPFSSAKLKGTPDSPFGERRVGELRDSYVEIGTPQDIGALLISLKTPDGATRKNWPLRNSRQESYFELRPGMGGEGEG</sequence>
<dbReference type="PANTHER" id="PTHR33048:SF108">
    <property type="entry name" value="INTEGRAL MEMBRANE PROTEIN"/>
    <property type="match status" value="1"/>
</dbReference>
<feature type="compositionally biased region" description="Basic residues" evidence="6">
    <location>
        <begin position="363"/>
        <end position="375"/>
    </location>
</feature>
<evidence type="ECO:0000256" key="6">
    <source>
        <dbReference type="SAM" id="MobiDB-lite"/>
    </source>
</evidence>
<dbReference type="Proteomes" id="UP001595075">
    <property type="component" value="Unassembled WGS sequence"/>
</dbReference>
<feature type="transmembrane region" description="Helical" evidence="7">
    <location>
        <begin position="30"/>
        <end position="56"/>
    </location>
</feature>
<protein>
    <recommendedName>
        <fullName evidence="8">Rhodopsin domain-containing protein</fullName>
    </recommendedName>
</protein>
<keyword evidence="3 7" id="KW-1133">Transmembrane helix</keyword>
<name>A0ABR4C5B5_9HELO</name>
<comment type="caution">
    <text evidence="9">The sequence shown here is derived from an EMBL/GenBank/DDBJ whole genome shotgun (WGS) entry which is preliminary data.</text>
</comment>
<accession>A0ABR4C5B5</accession>
<feature type="domain" description="Rhodopsin" evidence="8">
    <location>
        <begin position="53"/>
        <end position="270"/>
    </location>
</feature>
<evidence type="ECO:0000256" key="4">
    <source>
        <dbReference type="ARBA" id="ARBA00023136"/>
    </source>
</evidence>
<dbReference type="EMBL" id="JAZHXI010000013">
    <property type="protein sequence ID" value="KAL2064686.1"/>
    <property type="molecule type" value="Genomic_DNA"/>
</dbReference>
<keyword evidence="2 7" id="KW-0812">Transmembrane</keyword>
<feature type="transmembrane region" description="Helical" evidence="7">
    <location>
        <begin position="228"/>
        <end position="250"/>
    </location>
</feature>
<proteinExistence type="inferred from homology"/>
<evidence type="ECO:0000259" key="8">
    <source>
        <dbReference type="Pfam" id="PF20684"/>
    </source>
</evidence>
<comment type="subcellular location">
    <subcellularLocation>
        <location evidence="1">Membrane</location>
        <topology evidence="1">Multi-pass membrane protein</topology>
    </subcellularLocation>
</comment>
<evidence type="ECO:0000256" key="5">
    <source>
        <dbReference type="ARBA" id="ARBA00038359"/>
    </source>
</evidence>
<dbReference type="PANTHER" id="PTHR33048">
    <property type="entry name" value="PTH11-LIKE INTEGRAL MEMBRANE PROTEIN (AFU_ORTHOLOGUE AFUA_5G11245)"/>
    <property type="match status" value="1"/>
</dbReference>
<evidence type="ECO:0000313" key="9">
    <source>
        <dbReference type="EMBL" id="KAL2064686.1"/>
    </source>
</evidence>
<dbReference type="InterPro" id="IPR049326">
    <property type="entry name" value="Rhodopsin_dom_fungi"/>
</dbReference>
<evidence type="ECO:0000313" key="10">
    <source>
        <dbReference type="Proteomes" id="UP001595075"/>
    </source>
</evidence>
<feature type="transmembrane region" description="Helical" evidence="7">
    <location>
        <begin position="147"/>
        <end position="170"/>
    </location>
</feature>
<dbReference type="Pfam" id="PF20684">
    <property type="entry name" value="Fung_rhodopsin"/>
    <property type="match status" value="1"/>
</dbReference>
<feature type="transmembrane region" description="Helical" evidence="7">
    <location>
        <begin position="322"/>
        <end position="340"/>
    </location>
</feature>
<feature type="region of interest" description="Disordered" evidence="6">
    <location>
        <begin position="348"/>
        <end position="380"/>
    </location>
</feature>
<evidence type="ECO:0000256" key="7">
    <source>
        <dbReference type="SAM" id="Phobius"/>
    </source>
</evidence>
<gene>
    <name evidence="9" type="ORF">VTL71DRAFT_3824</name>
</gene>
<comment type="similarity">
    <text evidence="5">Belongs to the SAT4 family.</text>
</comment>
<feature type="transmembrane region" description="Helical" evidence="7">
    <location>
        <begin position="190"/>
        <end position="216"/>
    </location>
</feature>
<keyword evidence="10" id="KW-1185">Reference proteome</keyword>
<feature type="transmembrane region" description="Helical" evidence="7">
    <location>
        <begin position="68"/>
        <end position="92"/>
    </location>
</feature>